<dbReference type="Proteomes" id="UP000688137">
    <property type="component" value="Unassembled WGS sequence"/>
</dbReference>
<dbReference type="EMBL" id="CAJJDM010000051">
    <property type="protein sequence ID" value="CAD8073870.1"/>
    <property type="molecule type" value="Genomic_DNA"/>
</dbReference>
<dbReference type="Pfam" id="PF00069">
    <property type="entry name" value="Pkinase"/>
    <property type="match status" value="1"/>
</dbReference>
<feature type="domain" description="Protein kinase" evidence="5">
    <location>
        <begin position="12"/>
        <end position="278"/>
    </location>
</feature>
<keyword evidence="4" id="KW-0067">ATP-binding</keyword>
<sequence length="511" mass="60281">MMNELTINDYQINLDSILGRGSQGSIFTCLKKSTNEQIVAKLTKVNYINANTIDREIAIVNQIKNKQNVQNLVKMYDIAITEYNGEKILAEFMEKCDSDLGKLIKEYNSKKQSFTFDQVVDFAGQIIRGYSHLNALNIIHRDIKPENILITKTEGKIDLKITDFGVGKVLTNDYAITNTGTPIYSAPELSCSDQVYNSKSDIFSLGVILYQLVYNNEIPFKIEGKNVQKVKLSLKTQPIKCQYKQGFEDQFLDLIDKMLLYSPDERISWDQLESAPYFKNYFPEKFQLSSQKQKQLHYFLEYIIAVYYQTSKIIQIIEKLKKEFLWQILSIKLTKYILINFQIELIQMTLSIKNNQQYLNKSIVTVNQPQVNQNEIKQLLEKQNILLYQSENENQIIILQQEIQSLINDEQDHFLKEFYQQLIQLPEEQSMFDFWHLKFQVIYKSFIRQWISKYLVEKFISLTEAFLLEKFSYFLEEYPKTSYNNFNYNQIHSKIISQDQAIEYLKQKQLI</sequence>
<dbReference type="InterPro" id="IPR008271">
    <property type="entry name" value="Ser/Thr_kinase_AS"/>
</dbReference>
<gene>
    <name evidence="6" type="ORF">PPRIM_AZ9-3.1.T0510284</name>
</gene>
<dbReference type="SMART" id="SM00220">
    <property type="entry name" value="S_TKc"/>
    <property type="match status" value="1"/>
</dbReference>
<evidence type="ECO:0000256" key="2">
    <source>
        <dbReference type="ARBA" id="ARBA00022741"/>
    </source>
</evidence>
<dbReference type="PROSITE" id="PS50011">
    <property type="entry name" value="PROTEIN_KINASE_DOM"/>
    <property type="match status" value="1"/>
</dbReference>
<dbReference type="OMA" id="YILINFQ"/>
<dbReference type="GO" id="GO:0005776">
    <property type="term" value="C:autophagosome"/>
    <property type="evidence" value="ECO:0007669"/>
    <property type="project" value="TreeGrafter"/>
</dbReference>
<evidence type="ECO:0000256" key="1">
    <source>
        <dbReference type="ARBA" id="ARBA00022679"/>
    </source>
</evidence>
<dbReference type="GO" id="GO:0000407">
    <property type="term" value="C:phagophore assembly site"/>
    <property type="evidence" value="ECO:0007669"/>
    <property type="project" value="TreeGrafter"/>
</dbReference>
<dbReference type="GO" id="GO:0016020">
    <property type="term" value="C:membrane"/>
    <property type="evidence" value="ECO:0007669"/>
    <property type="project" value="TreeGrafter"/>
</dbReference>
<evidence type="ECO:0000256" key="4">
    <source>
        <dbReference type="ARBA" id="ARBA00022840"/>
    </source>
</evidence>
<dbReference type="GO" id="GO:0005524">
    <property type="term" value="F:ATP binding"/>
    <property type="evidence" value="ECO:0007669"/>
    <property type="project" value="UniProtKB-KW"/>
</dbReference>
<organism evidence="6 7">
    <name type="scientific">Paramecium primaurelia</name>
    <dbReference type="NCBI Taxonomy" id="5886"/>
    <lineage>
        <taxon>Eukaryota</taxon>
        <taxon>Sar</taxon>
        <taxon>Alveolata</taxon>
        <taxon>Ciliophora</taxon>
        <taxon>Intramacronucleata</taxon>
        <taxon>Oligohymenophorea</taxon>
        <taxon>Peniculida</taxon>
        <taxon>Parameciidae</taxon>
        <taxon>Paramecium</taxon>
    </lineage>
</organism>
<evidence type="ECO:0000313" key="6">
    <source>
        <dbReference type="EMBL" id="CAD8073870.1"/>
    </source>
</evidence>
<dbReference type="AlphaFoldDB" id="A0A8S1M0F7"/>
<dbReference type="GO" id="GO:0000045">
    <property type="term" value="P:autophagosome assembly"/>
    <property type="evidence" value="ECO:0007669"/>
    <property type="project" value="TreeGrafter"/>
</dbReference>
<dbReference type="GO" id="GO:0004674">
    <property type="term" value="F:protein serine/threonine kinase activity"/>
    <property type="evidence" value="ECO:0007669"/>
    <property type="project" value="InterPro"/>
</dbReference>
<accession>A0A8S1M0F7</accession>
<keyword evidence="3" id="KW-0418">Kinase</keyword>
<proteinExistence type="predicted"/>
<name>A0A8S1M0F7_PARPR</name>
<keyword evidence="2" id="KW-0547">Nucleotide-binding</keyword>
<dbReference type="GO" id="GO:0010506">
    <property type="term" value="P:regulation of autophagy"/>
    <property type="evidence" value="ECO:0007669"/>
    <property type="project" value="InterPro"/>
</dbReference>
<comment type="caution">
    <text evidence="6">The sequence shown here is derived from an EMBL/GenBank/DDBJ whole genome shotgun (WGS) entry which is preliminary data.</text>
</comment>
<dbReference type="InterPro" id="IPR045269">
    <property type="entry name" value="Atg1-like"/>
</dbReference>
<evidence type="ECO:0000313" key="7">
    <source>
        <dbReference type="Proteomes" id="UP000688137"/>
    </source>
</evidence>
<reference evidence="6" key="1">
    <citation type="submission" date="2021-01" db="EMBL/GenBank/DDBJ databases">
        <authorList>
            <consortium name="Genoscope - CEA"/>
            <person name="William W."/>
        </authorList>
    </citation>
    <scope>NUCLEOTIDE SEQUENCE</scope>
</reference>
<protein>
    <recommendedName>
        <fullName evidence="5">Protein kinase domain-containing protein</fullName>
    </recommendedName>
</protein>
<dbReference type="GO" id="GO:0005829">
    <property type="term" value="C:cytosol"/>
    <property type="evidence" value="ECO:0007669"/>
    <property type="project" value="TreeGrafter"/>
</dbReference>
<dbReference type="PANTHER" id="PTHR24348">
    <property type="entry name" value="SERINE/THREONINE-PROTEIN KINASE UNC-51-RELATED"/>
    <property type="match status" value="1"/>
</dbReference>
<dbReference type="PROSITE" id="PS00108">
    <property type="entry name" value="PROTEIN_KINASE_ST"/>
    <property type="match status" value="1"/>
</dbReference>
<evidence type="ECO:0000259" key="5">
    <source>
        <dbReference type="PROSITE" id="PS50011"/>
    </source>
</evidence>
<keyword evidence="7" id="KW-1185">Reference proteome</keyword>
<dbReference type="PANTHER" id="PTHR24348:SF22">
    <property type="entry name" value="NON-SPECIFIC SERINE_THREONINE PROTEIN KINASE"/>
    <property type="match status" value="1"/>
</dbReference>
<evidence type="ECO:0000256" key="3">
    <source>
        <dbReference type="ARBA" id="ARBA00022777"/>
    </source>
</evidence>
<dbReference type="InterPro" id="IPR000719">
    <property type="entry name" value="Prot_kinase_dom"/>
</dbReference>
<keyword evidence="1" id="KW-0808">Transferase</keyword>